<gene>
    <name evidence="1" type="ORF">PHYPA_012112</name>
</gene>
<sequence>MRKQASKEGLCRFTAATKEERDRAREMGRVATAASVVEWGHAIAAKALGPNIILHGVMDPLLLRLSVPVLAPSLRLLMLIVTLIAQSTKFRFCPATLLRTKVRSLRGRVLEQLHDVLRLGIRTLQNRRR</sequence>
<dbReference type="Proteomes" id="UP000006727">
    <property type="component" value="Chromosome 9"/>
</dbReference>
<reference evidence="2" key="3">
    <citation type="submission" date="2020-12" db="UniProtKB">
        <authorList>
            <consortium name="EnsemblPlants"/>
        </authorList>
    </citation>
    <scope>IDENTIFICATION</scope>
</reference>
<name>A0A2K1K1I4_PHYPA</name>
<dbReference type="Gramene" id="Pp3c9_1359V3.1">
    <property type="protein sequence ID" value="PAC:32913017.CDS.1"/>
    <property type="gene ID" value="Pp3c9_1359"/>
</dbReference>
<evidence type="ECO:0000313" key="1">
    <source>
        <dbReference type="EMBL" id="PNR47639.1"/>
    </source>
</evidence>
<accession>A0A2K1K1I4</accession>
<dbReference type="EMBL" id="ABEU02000009">
    <property type="protein sequence ID" value="PNR47639.1"/>
    <property type="molecule type" value="Genomic_DNA"/>
</dbReference>
<evidence type="ECO:0000313" key="2">
    <source>
        <dbReference type="EnsemblPlants" id="PAC:32913017.CDS.1"/>
    </source>
</evidence>
<reference evidence="1 3" key="1">
    <citation type="journal article" date="2008" name="Science">
        <title>The Physcomitrella genome reveals evolutionary insights into the conquest of land by plants.</title>
        <authorList>
            <person name="Rensing S."/>
            <person name="Lang D."/>
            <person name="Zimmer A."/>
            <person name="Terry A."/>
            <person name="Salamov A."/>
            <person name="Shapiro H."/>
            <person name="Nishiyama T."/>
            <person name="Perroud P.-F."/>
            <person name="Lindquist E."/>
            <person name="Kamisugi Y."/>
            <person name="Tanahashi T."/>
            <person name="Sakakibara K."/>
            <person name="Fujita T."/>
            <person name="Oishi K."/>
            <person name="Shin-I T."/>
            <person name="Kuroki Y."/>
            <person name="Toyoda A."/>
            <person name="Suzuki Y."/>
            <person name="Hashimoto A."/>
            <person name="Yamaguchi K."/>
            <person name="Sugano A."/>
            <person name="Kohara Y."/>
            <person name="Fujiyama A."/>
            <person name="Anterola A."/>
            <person name="Aoki S."/>
            <person name="Ashton N."/>
            <person name="Barbazuk W.B."/>
            <person name="Barker E."/>
            <person name="Bennetzen J."/>
            <person name="Bezanilla M."/>
            <person name="Blankenship R."/>
            <person name="Cho S.H."/>
            <person name="Dutcher S."/>
            <person name="Estelle M."/>
            <person name="Fawcett J.A."/>
            <person name="Gundlach H."/>
            <person name="Hanada K."/>
            <person name="Heyl A."/>
            <person name="Hicks K.A."/>
            <person name="Hugh J."/>
            <person name="Lohr M."/>
            <person name="Mayer K."/>
            <person name="Melkozernov A."/>
            <person name="Murata T."/>
            <person name="Nelson D."/>
            <person name="Pils B."/>
            <person name="Prigge M."/>
            <person name="Reiss B."/>
            <person name="Renner T."/>
            <person name="Rombauts S."/>
            <person name="Rushton P."/>
            <person name="Sanderfoot A."/>
            <person name="Schween G."/>
            <person name="Shiu S.-H."/>
            <person name="Stueber K."/>
            <person name="Theodoulou F.L."/>
            <person name="Tu H."/>
            <person name="Van de Peer Y."/>
            <person name="Verrier P.J."/>
            <person name="Waters E."/>
            <person name="Wood A."/>
            <person name="Yang L."/>
            <person name="Cove D."/>
            <person name="Cuming A."/>
            <person name="Hasebe M."/>
            <person name="Lucas S."/>
            <person name="Mishler D.B."/>
            <person name="Reski R."/>
            <person name="Grigoriev I."/>
            <person name="Quatrano R.S."/>
            <person name="Boore J.L."/>
        </authorList>
    </citation>
    <scope>NUCLEOTIDE SEQUENCE [LARGE SCALE GENOMIC DNA]</scope>
    <source>
        <strain evidence="2 3">cv. Gransden 2004</strain>
    </source>
</reference>
<organism evidence="1">
    <name type="scientific">Physcomitrium patens</name>
    <name type="common">Spreading-leaved earth moss</name>
    <name type="synonym">Physcomitrella patens</name>
    <dbReference type="NCBI Taxonomy" id="3218"/>
    <lineage>
        <taxon>Eukaryota</taxon>
        <taxon>Viridiplantae</taxon>
        <taxon>Streptophyta</taxon>
        <taxon>Embryophyta</taxon>
        <taxon>Bryophyta</taxon>
        <taxon>Bryophytina</taxon>
        <taxon>Bryopsida</taxon>
        <taxon>Funariidae</taxon>
        <taxon>Funariales</taxon>
        <taxon>Funariaceae</taxon>
        <taxon>Physcomitrium</taxon>
    </lineage>
</organism>
<dbReference type="InParanoid" id="A0A2K1K1I4"/>
<protein>
    <submittedName>
        <fullName evidence="1 2">Uncharacterized protein</fullName>
    </submittedName>
</protein>
<dbReference type="PaxDb" id="3218-PP1S90_119V6.1"/>
<dbReference type="AlphaFoldDB" id="A0A2K1K1I4"/>
<dbReference type="EnsemblPlants" id="Pp3c9_1359V3.1">
    <property type="protein sequence ID" value="PAC:32913017.CDS.1"/>
    <property type="gene ID" value="Pp3c9_1359"/>
</dbReference>
<keyword evidence="3" id="KW-1185">Reference proteome</keyword>
<reference evidence="1 3" key="2">
    <citation type="journal article" date="2018" name="Plant J.">
        <title>The Physcomitrella patens chromosome-scale assembly reveals moss genome structure and evolution.</title>
        <authorList>
            <person name="Lang D."/>
            <person name="Ullrich K.K."/>
            <person name="Murat F."/>
            <person name="Fuchs J."/>
            <person name="Jenkins J."/>
            <person name="Haas F.B."/>
            <person name="Piednoel M."/>
            <person name="Gundlach H."/>
            <person name="Van Bel M."/>
            <person name="Meyberg R."/>
            <person name="Vives C."/>
            <person name="Morata J."/>
            <person name="Symeonidi A."/>
            <person name="Hiss M."/>
            <person name="Muchero W."/>
            <person name="Kamisugi Y."/>
            <person name="Saleh O."/>
            <person name="Blanc G."/>
            <person name="Decker E.L."/>
            <person name="van Gessel N."/>
            <person name="Grimwood J."/>
            <person name="Hayes R.D."/>
            <person name="Graham S.W."/>
            <person name="Gunter L.E."/>
            <person name="McDaniel S.F."/>
            <person name="Hoernstein S.N.W."/>
            <person name="Larsson A."/>
            <person name="Li F.W."/>
            <person name="Perroud P.F."/>
            <person name="Phillips J."/>
            <person name="Ranjan P."/>
            <person name="Rokshar D.S."/>
            <person name="Rothfels C.J."/>
            <person name="Schneider L."/>
            <person name="Shu S."/>
            <person name="Stevenson D.W."/>
            <person name="Thummler F."/>
            <person name="Tillich M."/>
            <person name="Villarreal Aguilar J.C."/>
            <person name="Widiez T."/>
            <person name="Wong G.K."/>
            <person name="Wymore A."/>
            <person name="Zhang Y."/>
            <person name="Zimmer A.D."/>
            <person name="Quatrano R.S."/>
            <person name="Mayer K.F.X."/>
            <person name="Goodstein D."/>
            <person name="Casacuberta J.M."/>
            <person name="Vandepoele K."/>
            <person name="Reski R."/>
            <person name="Cuming A.C."/>
            <person name="Tuskan G.A."/>
            <person name="Maumus F."/>
            <person name="Salse J."/>
            <person name="Schmutz J."/>
            <person name="Rensing S.A."/>
        </authorList>
    </citation>
    <scope>NUCLEOTIDE SEQUENCE [LARGE SCALE GENOMIC DNA]</scope>
    <source>
        <strain evidence="2 3">cv. Gransden 2004</strain>
    </source>
</reference>
<proteinExistence type="predicted"/>
<evidence type="ECO:0000313" key="3">
    <source>
        <dbReference type="Proteomes" id="UP000006727"/>
    </source>
</evidence>